<feature type="non-terminal residue" evidence="2">
    <location>
        <position position="62"/>
    </location>
</feature>
<name>A0A382YLY4_9ZZZZ</name>
<dbReference type="GO" id="GO:0005737">
    <property type="term" value="C:cytoplasm"/>
    <property type="evidence" value="ECO:0007669"/>
    <property type="project" value="TreeGrafter"/>
</dbReference>
<evidence type="ECO:0000313" key="2">
    <source>
        <dbReference type="EMBL" id="SVD83999.1"/>
    </source>
</evidence>
<accession>A0A382YLY4</accession>
<organism evidence="2">
    <name type="scientific">marine metagenome</name>
    <dbReference type="NCBI Taxonomy" id="408172"/>
    <lineage>
        <taxon>unclassified sequences</taxon>
        <taxon>metagenomes</taxon>
        <taxon>ecological metagenomes</taxon>
    </lineage>
</organism>
<dbReference type="Pfam" id="PF03453">
    <property type="entry name" value="MoeA_N"/>
    <property type="match status" value="1"/>
</dbReference>
<dbReference type="PANTHER" id="PTHR10192:SF5">
    <property type="entry name" value="GEPHYRIN"/>
    <property type="match status" value="1"/>
</dbReference>
<dbReference type="InterPro" id="IPR038987">
    <property type="entry name" value="MoeA-like"/>
</dbReference>
<dbReference type="GO" id="GO:0006777">
    <property type="term" value="P:Mo-molybdopterin cofactor biosynthetic process"/>
    <property type="evidence" value="ECO:0007669"/>
    <property type="project" value="TreeGrafter"/>
</dbReference>
<evidence type="ECO:0000259" key="1">
    <source>
        <dbReference type="Pfam" id="PF03453"/>
    </source>
</evidence>
<feature type="domain" description="MoeA N-terminal and linker" evidence="1">
    <location>
        <begin position="2"/>
        <end position="48"/>
    </location>
</feature>
<dbReference type="EMBL" id="UINC01176736">
    <property type="protein sequence ID" value="SVD83999.1"/>
    <property type="molecule type" value="Genomic_DNA"/>
</dbReference>
<reference evidence="2" key="1">
    <citation type="submission" date="2018-05" db="EMBL/GenBank/DDBJ databases">
        <authorList>
            <person name="Lanie J.A."/>
            <person name="Ng W.-L."/>
            <person name="Kazmierczak K.M."/>
            <person name="Andrzejewski T.M."/>
            <person name="Davidsen T.M."/>
            <person name="Wayne K.J."/>
            <person name="Tettelin H."/>
            <person name="Glass J.I."/>
            <person name="Rusch D."/>
            <person name="Podicherti R."/>
            <person name="Tsui H.-C.T."/>
            <person name="Winkler M.E."/>
        </authorList>
    </citation>
    <scope>NUCLEOTIDE SEQUENCE</scope>
</reference>
<proteinExistence type="predicted"/>
<dbReference type="PANTHER" id="PTHR10192">
    <property type="entry name" value="MOLYBDOPTERIN BIOSYNTHESIS PROTEIN"/>
    <property type="match status" value="1"/>
</dbReference>
<dbReference type="AlphaFoldDB" id="A0A382YLY4"/>
<dbReference type="GO" id="GO:0061599">
    <property type="term" value="F:molybdopterin molybdotransferase activity"/>
    <property type="evidence" value="ECO:0007669"/>
    <property type="project" value="TreeGrafter"/>
</dbReference>
<dbReference type="SUPFAM" id="SSF63882">
    <property type="entry name" value="MoeA N-terminal region -like"/>
    <property type="match status" value="1"/>
</dbReference>
<protein>
    <recommendedName>
        <fullName evidence="1">MoeA N-terminal and linker domain-containing protein</fullName>
    </recommendedName>
</protein>
<dbReference type="InterPro" id="IPR005110">
    <property type="entry name" value="MoeA_linker/N"/>
</dbReference>
<gene>
    <name evidence="2" type="ORF">METZ01_LOCUS436853</name>
</gene>
<dbReference type="Gene3D" id="3.90.105.10">
    <property type="entry name" value="Molybdopterin biosynthesis moea protein, domain 2"/>
    <property type="match status" value="1"/>
</dbReference>
<dbReference type="InterPro" id="IPR036135">
    <property type="entry name" value="MoeA_linker/N_sf"/>
</dbReference>
<sequence length="62" mass="6397">MVSLGDAAGRVLAETLTSKVDDPRFDNSAMDGWAVRAADCLTQESILSVTGTSRAGGEMPPA</sequence>
<dbReference type="Gene3D" id="2.170.190.11">
    <property type="entry name" value="Molybdopterin biosynthesis moea protein, domain 3"/>
    <property type="match status" value="1"/>
</dbReference>